<dbReference type="SUPFAM" id="SSF51735">
    <property type="entry name" value="NAD(P)-binding Rossmann-fold domains"/>
    <property type="match status" value="1"/>
</dbReference>
<evidence type="ECO:0000313" key="2">
    <source>
        <dbReference type="EMBL" id="RFU36209.1"/>
    </source>
</evidence>
<protein>
    <recommendedName>
        <fullName evidence="4">Ketoreductase (KR) domain-containing protein</fullName>
    </recommendedName>
</protein>
<reference evidence="2 3" key="1">
    <citation type="submission" date="2018-05" db="EMBL/GenBank/DDBJ databases">
        <title>Draft genome sequence of Scytalidium lignicola DSM 105466, a ubiquitous saprotrophic fungus.</title>
        <authorList>
            <person name="Buettner E."/>
            <person name="Gebauer A.M."/>
            <person name="Hofrichter M."/>
            <person name="Liers C."/>
            <person name="Kellner H."/>
        </authorList>
    </citation>
    <scope>NUCLEOTIDE SEQUENCE [LARGE SCALE GENOMIC DNA]</scope>
    <source>
        <strain evidence="2 3">DSM 105466</strain>
    </source>
</reference>
<name>A0A3E2HS84_SCYLI</name>
<gene>
    <name evidence="2" type="ORF">B7463_g87</name>
</gene>
<dbReference type="Pfam" id="PF00106">
    <property type="entry name" value="adh_short"/>
    <property type="match status" value="1"/>
</dbReference>
<evidence type="ECO:0008006" key="4">
    <source>
        <dbReference type="Google" id="ProtNLM"/>
    </source>
</evidence>
<sequence>MAPTRTIILTGGNGSLGSKIACCLAKDYPGLYHIVLTARNITSESARQASDELRLHTFAFSWETLDLASFQSVNNLTATIKEKIAKRALPKLYGIINSAGISTNQTKRITGDGFDLTYQTNVLSPMLLISNLLDILSPKGIIVNVASAAHSLGEIDYFRNLNEENGPDKLSLKGGLTKYGSSKLLIIMAGYVLHRKLEGKVQIAALDPGGMSGGSRLSSDMHWFLSASRTLLTGLRPLVRLAMKSAINPPEVPAQAISDLFKNNANVDGKYFILDDESKPSPLCLDKAKQDEVWGYLLEDFKGKNIALKF</sequence>
<feature type="non-terminal residue" evidence="2">
    <location>
        <position position="1"/>
    </location>
</feature>
<dbReference type="Proteomes" id="UP000258309">
    <property type="component" value="Unassembled WGS sequence"/>
</dbReference>
<dbReference type="OrthoDB" id="191139at2759"/>
<dbReference type="GO" id="GO:0016491">
    <property type="term" value="F:oxidoreductase activity"/>
    <property type="evidence" value="ECO:0007669"/>
    <property type="project" value="UniProtKB-KW"/>
</dbReference>
<dbReference type="Gene3D" id="3.40.50.720">
    <property type="entry name" value="NAD(P)-binding Rossmann-like Domain"/>
    <property type="match status" value="1"/>
</dbReference>
<dbReference type="EMBL" id="NCSJ02000001">
    <property type="protein sequence ID" value="RFU36209.1"/>
    <property type="molecule type" value="Genomic_DNA"/>
</dbReference>
<dbReference type="OMA" id="KGMGSPD"/>
<organism evidence="2 3">
    <name type="scientific">Scytalidium lignicola</name>
    <name type="common">Hyphomycete</name>
    <dbReference type="NCBI Taxonomy" id="5539"/>
    <lineage>
        <taxon>Eukaryota</taxon>
        <taxon>Fungi</taxon>
        <taxon>Dikarya</taxon>
        <taxon>Ascomycota</taxon>
        <taxon>Pezizomycotina</taxon>
        <taxon>Leotiomycetes</taxon>
        <taxon>Leotiomycetes incertae sedis</taxon>
        <taxon>Scytalidium</taxon>
    </lineage>
</organism>
<proteinExistence type="predicted"/>
<dbReference type="InterPro" id="IPR036291">
    <property type="entry name" value="NAD(P)-bd_dom_sf"/>
</dbReference>
<feature type="non-terminal residue" evidence="2">
    <location>
        <position position="310"/>
    </location>
</feature>
<dbReference type="InterPro" id="IPR002347">
    <property type="entry name" value="SDR_fam"/>
</dbReference>
<evidence type="ECO:0000313" key="3">
    <source>
        <dbReference type="Proteomes" id="UP000258309"/>
    </source>
</evidence>
<dbReference type="AlphaFoldDB" id="A0A3E2HS84"/>
<dbReference type="PANTHER" id="PTHR43157:SF31">
    <property type="entry name" value="PHOSPHATIDYLINOSITOL-GLYCAN BIOSYNTHESIS CLASS F PROTEIN"/>
    <property type="match status" value="1"/>
</dbReference>
<evidence type="ECO:0000256" key="1">
    <source>
        <dbReference type="ARBA" id="ARBA00023002"/>
    </source>
</evidence>
<accession>A0A3E2HS84</accession>
<dbReference type="STRING" id="5539.A0A3E2HS84"/>
<keyword evidence="1" id="KW-0560">Oxidoreductase</keyword>
<dbReference type="PANTHER" id="PTHR43157">
    <property type="entry name" value="PHOSPHATIDYLINOSITOL-GLYCAN BIOSYNTHESIS CLASS F PROTEIN-RELATED"/>
    <property type="match status" value="1"/>
</dbReference>
<comment type="caution">
    <text evidence="2">The sequence shown here is derived from an EMBL/GenBank/DDBJ whole genome shotgun (WGS) entry which is preliminary data.</text>
</comment>
<keyword evidence="3" id="KW-1185">Reference proteome</keyword>